<dbReference type="GeneID" id="108696419"/>
<dbReference type="PANTHER" id="PTHR14726">
    <property type="entry name" value="JHY PROTEIN HOMOLOG"/>
    <property type="match status" value="1"/>
</dbReference>
<evidence type="ECO:0000313" key="3">
    <source>
        <dbReference type="RefSeq" id="XP_018081245.1"/>
    </source>
</evidence>
<dbReference type="STRING" id="8355.A0A1L8FLB8"/>
<dbReference type="Bgee" id="108696419">
    <property type="expression patterns" value="Expressed in testis and 4 other cell types or tissues"/>
</dbReference>
<evidence type="ECO:0000313" key="2">
    <source>
        <dbReference type="Proteomes" id="UP000186698"/>
    </source>
</evidence>
<accession>A0A1L8FLB8</accession>
<dbReference type="Proteomes" id="UP000186698">
    <property type="component" value="Chromosome 7L"/>
</dbReference>
<feature type="region of interest" description="Disordered" evidence="1">
    <location>
        <begin position="82"/>
        <end position="108"/>
    </location>
</feature>
<dbReference type="Pfam" id="PF15261">
    <property type="entry name" value="JHY"/>
    <property type="match status" value="1"/>
</dbReference>
<feature type="region of interest" description="Disordered" evidence="1">
    <location>
        <begin position="121"/>
        <end position="144"/>
    </location>
</feature>
<proteinExistence type="predicted"/>
<name>A0A1L8FLB8_XENLA</name>
<feature type="compositionally biased region" description="Basic and acidic residues" evidence="1">
    <location>
        <begin position="1"/>
        <end position="10"/>
    </location>
</feature>
<feature type="region of interest" description="Disordered" evidence="1">
    <location>
        <begin position="562"/>
        <end position="615"/>
    </location>
</feature>
<dbReference type="OMA" id="KHQSHGH"/>
<dbReference type="InterPro" id="IPR027968">
    <property type="entry name" value="JHY"/>
</dbReference>
<dbReference type="OrthoDB" id="10057281at2759"/>
<reference evidence="3" key="1">
    <citation type="submission" date="2025-08" db="UniProtKB">
        <authorList>
            <consortium name="RefSeq"/>
        </authorList>
    </citation>
    <scope>IDENTIFICATION</scope>
    <source>
        <strain evidence="3">J_2021</strain>
        <tissue evidence="3">Erythrocytes</tissue>
    </source>
</reference>
<dbReference type="PANTHER" id="PTHR14726:SF1">
    <property type="entry name" value="JHY PROTEIN HOMOLOG"/>
    <property type="match status" value="1"/>
</dbReference>
<dbReference type="GO" id="GO:0035082">
    <property type="term" value="P:axoneme assembly"/>
    <property type="evidence" value="ECO:0000318"/>
    <property type="project" value="GO_Central"/>
</dbReference>
<gene>
    <name evidence="3" type="primary">LOC108696419</name>
</gene>
<feature type="region of interest" description="Disordered" evidence="1">
    <location>
        <begin position="1"/>
        <end position="31"/>
    </location>
</feature>
<dbReference type="CTD" id="108696419"/>
<feature type="compositionally biased region" description="Polar residues" evidence="1">
    <location>
        <begin position="82"/>
        <end position="91"/>
    </location>
</feature>
<organism evidence="2 3">
    <name type="scientific">Xenopus laevis</name>
    <name type="common">African clawed frog</name>
    <dbReference type="NCBI Taxonomy" id="8355"/>
    <lineage>
        <taxon>Eukaryota</taxon>
        <taxon>Metazoa</taxon>
        <taxon>Chordata</taxon>
        <taxon>Craniata</taxon>
        <taxon>Vertebrata</taxon>
        <taxon>Euteleostomi</taxon>
        <taxon>Amphibia</taxon>
        <taxon>Batrachia</taxon>
        <taxon>Anura</taxon>
        <taxon>Pipoidea</taxon>
        <taxon>Pipidae</taxon>
        <taxon>Xenopodinae</taxon>
        <taxon>Xenopus</taxon>
        <taxon>Xenopus</taxon>
    </lineage>
</organism>
<feature type="compositionally biased region" description="Acidic residues" evidence="1">
    <location>
        <begin position="134"/>
        <end position="143"/>
    </location>
</feature>
<dbReference type="KEGG" id="xla:108696419"/>
<dbReference type="PaxDb" id="8355-A0A1L8FLB8"/>
<protein>
    <submittedName>
        <fullName evidence="3">Jhy protein homolog</fullName>
    </submittedName>
</protein>
<dbReference type="AlphaFoldDB" id="A0A1L8FLB8"/>
<keyword evidence="2" id="KW-1185">Reference proteome</keyword>
<dbReference type="RefSeq" id="XP_018081245.1">
    <property type="nucleotide sequence ID" value="XM_018225756.2"/>
</dbReference>
<evidence type="ECO:0000256" key="1">
    <source>
        <dbReference type="SAM" id="MobiDB-lite"/>
    </source>
</evidence>
<sequence>MMGEKTRQPLEELDLNLSLDSLEESDSESLTQEIQYQSQLQDRIFDIEELVEDVQTAKGQNDGKQKVVDSDRARKEVILDGNVNSANTPNHNNKETGHKKISFQEEDSSYRHLRYDPNWKKHQSHGHSMNAYQDQDDFSDDSSDCSSFSDNLSVNNRSQHQKALGISGKTENKLPYRMNNKHANNVPNDFSNKRSESCEELSDTNYRVLVNKHRFKSAESKAFKSNKDFIETNKLTLGVCTTYTQHSYLKMYSKKKDAPEKVKEIKEINSVKKITDPRNQDPNLVIPSGKPNRKLQEQNLSAQKLKQIVLANEKLKDTDIPSHIIKKRQFNNLTPSISTPDLLLNVDLSKLKYTTTNHFIPKESPAGFFPAPKENYYDKHFLSSGQALNDDIAADNLHLNQWQIQNAQKQNKTHPPNQDSRNVYDVDEMENIILGGHSSNTSNDIILNQNHFESGYEPFNGVKVYDYLATTLQMEIGTFKSEEERNQNIHSNPESDGCQAVLKKTQEIRGKQRKIPKGYVNQEIKLGGIGPSYTISRQKKEQLYNQKEYAKAIQERNRNRTATIQKAPEGQTEQTDQNKGARHKSLEYAKNIPKPQPLPKPTEQKKEETATQPVVHDQFSSQIKLLEALQMRHEKEKVAVAALSALHIL</sequence>